<keyword evidence="2" id="KW-1185">Reference proteome</keyword>
<proteinExistence type="predicted"/>
<organism evidence="1 2">
    <name type="scientific">Microbacterium phage Neferthena</name>
    <dbReference type="NCBI Taxonomy" id="2301539"/>
    <lineage>
        <taxon>Viruses</taxon>
        <taxon>Duplodnaviria</taxon>
        <taxon>Heunggongvirae</taxon>
        <taxon>Uroviricota</taxon>
        <taxon>Caudoviricetes</taxon>
        <taxon>Neferthenavirus</taxon>
        <taxon>Neferthenavirus neferthena</taxon>
    </lineage>
</organism>
<dbReference type="Gene3D" id="3.30.40.10">
    <property type="entry name" value="Zinc/RING finger domain, C3HC4 (zinc finger)"/>
    <property type="match status" value="1"/>
</dbReference>
<name>A0A385D3D1_9CAUD</name>
<evidence type="ECO:0000313" key="1">
    <source>
        <dbReference type="EMBL" id="AXQ52893.1"/>
    </source>
</evidence>
<protein>
    <submittedName>
        <fullName evidence="1">Uncharacterized protein</fullName>
    </submittedName>
</protein>
<gene>
    <name evidence="1" type="primary">29</name>
    <name evidence="1" type="ORF">SEA_NEFERTHENA_29</name>
</gene>
<reference evidence="1 2" key="1">
    <citation type="submission" date="2018-07" db="EMBL/GenBank/DDBJ databases">
        <authorList>
            <person name="Bray K.S."/>
            <person name="Carr Z.A."/>
            <person name="Cox A."/>
            <person name="Croney S.M."/>
            <person name="Francisco T.J."/>
            <person name="Gragg K.N."/>
            <person name="Gress-Byrd C.M."/>
            <person name="Holcomb E.R."/>
            <person name="Justice T.A."/>
            <person name="Latham E.D."/>
            <person name="Lovell F.C."/>
            <person name="Miller H.N."/>
            <person name="Quesada C."/>
            <person name="Radey J."/>
            <person name="Robinson P.M."/>
            <person name="Scott K.N."/>
            <person name="Smith C.E."/>
            <person name="Stamey B.D."/>
            <person name="Stanley G.P."/>
            <person name="Suchonic E.A."/>
            <person name="Taylor K.N."/>
            <person name="Weindel N.A."/>
            <person name="Wiseman B.T."/>
            <person name="Eckardt M.A."/>
            <person name="Gainey M.D."/>
            <person name="Wallen J.R."/>
            <person name="Garlena R.A."/>
            <person name="Russell D.A."/>
            <person name="Pope W.H."/>
            <person name="Jacobs-Sera D."/>
            <person name="Hatfull G.F."/>
        </authorList>
    </citation>
    <scope>NUCLEOTIDE SEQUENCE [LARGE SCALE GENOMIC DNA]</scope>
</reference>
<accession>A0A385D3D1</accession>
<dbReference type="InterPro" id="IPR011011">
    <property type="entry name" value="Znf_FYVE_PHD"/>
</dbReference>
<sequence>MNTTQQPRVSNSNHPAVANCQNCGSFFHAAAVRVQYPVAGQPKRWKTYGWFCQSCAKTLGYK</sequence>
<dbReference type="KEGG" id="vg:54999103"/>
<dbReference type="InterPro" id="IPR013083">
    <property type="entry name" value="Znf_RING/FYVE/PHD"/>
</dbReference>
<dbReference type="EMBL" id="MH697589">
    <property type="protein sequence ID" value="AXQ52893.1"/>
    <property type="molecule type" value="Genomic_DNA"/>
</dbReference>
<dbReference type="RefSeq" id="YP_009808205.1">
    <property type="nucleotide sequence ID" value="NC_048038.1"/>
</dbReference>
<evidence type="ECO:0000313" key="2">
    <source>
        <dbReference type="Proteomes" id="UP000261846"/>
    </source>
</evidence>
<dbReference type="Proteomes" id="UP000261846">
    <property type="component" value="Segment"/>
</dbReference>
<dbReference type="SUPFAM" id="SSF57903">
    <property type="entry name" value="FYVE/PHD zinc finger"/>
    <property type="match status" value="1"/>
</dbReference>
<dbReference type="GeneID" id="54999103"/>